<evidence type="ECO:0000313" key="3">
    <source>
        <dbReference type="Proteomes" id="UP000267844"/>
    </source>
</evidence>
<organism evidence="2 3">
    <name type="scientific">Empedobacter falsenii</name>
    <dbReference type="NCBI Taxonomy" id="343874"/>
    <lineage>
        <taxon>Bacteria</taxon>
        <taxon>Pseudomonadati</taxon>
        <taxon>Bacteroidota</taxon>
        <taxon>Flavobacteriia</taxon>
        <taxon>Flavobacteriales</taxon>
        <taxon>Weeksellaceae</taxon>
        <taxon>Empedobacter</taxon>
    </lineage>
</organism>
<gene>
    <name evidence="2" type="ORF">EGI89_13045</name>
</gene>
<dbReference type="AlphaFoldDB" id="A0A3R8TJT4"/>
<name>A0A3R8TJT4_9FLAO</name>
<dbReference type="Proteomes" id="UP000267844">
    <property type="component" value="Unassembled WGS sequence"/>
</dbReference>
<reference evidence="2 3" key="1">
    <citation type="submission" date="2018-10" db="EMBL/GenBank/DDBJ databases">
        <title>Transmission dynamics of multidrug resistant bacteria on intensive care unit surfaces.</title>
        <authorList>
            <person name="D'Souza A.W."/>
            <person name="Potter R.F."/>
            <person name="Wallace M."/>
            <person name="Shupe A."/>
            <person name="Patel S."/>
            <person name="Sun S."/>
            <person name="Gul D."/>
            <person name="Kwon J.H."/>
            <person name="Andleeb S."/>
            <person name="Burnham C.-A.D."/>
            <person name="Dantas G."/>
        </authorList>
    </citation>
    <scope>NUCLEOTIDE SEQUENCE [LARGE SCALE GENOMIC DNA]</scope>
    <source>
        <strain evidence="2 3">WF_348</strain>
    </source>
</reference>
<evidence type="ECO:0000256" key="1">
    <source>
        <dbReference type="SAM" id="Coils"/>
    </source>
</evidence>
<dbReference type="RefSeq" id="WP_125350491.1">
    <property type="nucleotide sequence ID" value="NZ_JAOPGN010000006.1"/>
</dbReference>
<feature type="coiled-coil region" evidence="1">
    <location>
        <begin position="25"/>
        <end position="52"/>
    </location>
</feature>
<protein>
    <submittedName>
        <fullName evidence="2">Uncharacterized protein</fullName>
    </submittedName>
</protein>
<dbReference type="EMBL" id="RHPO01000038">
    <property type="protein sequence ID" value="RRT88659.1"/>
    <property type="molecule type" value="Genomic_DNA"/>
</dbReference>
<sequence length="83" mass="9158">MPALLNDKAKKLASDLGKALIDSINVKDAKEIEKSEKKITDLKNDVEKAYQDSKINVEDRDAIKTYIEDCVRAAVATVVAIHS</sequence>
<comment type="caution">
    <text evidence="2">The sequence shown here is derived from an EMBL/GenBank/DDBJ whole genome shotgun (WGS) entry which is preliminary data.</text>
</comment>
<proteinExistence type="predicted"/>
<accession>A0A3R8TJT4</accession>
<keyword evidence="1" id="KW-0175">Coiled coil</keyword>
<evidence type="ECO:0000313" key="2">
    <source>
        <dbReference type="EMBL" id="RRT88659.1"/>
    </source>
</evidence>